<keyword evidence="2" id="KW-0614">Plasmid</keyword>
<feature type="transmembrane region" description="Helical" evidence="1">
    <location>
        <begin position="49"/>
        <end position="75"/>
    </location>
</feature>
<accession>A0A4P9TJQ2</accession>
<dbReference type="GeneID" id="96158120"/>
<sequence length="80" mass="8853">MSAVPDDVLPEDPLDWLFARLQQVVWADDPRDQVAANLLLFTIALLSNFVTLGATLVFTVIFGVFGLVGIVRLLWQLIQG</sequence>
<evidence type="ECO:0000313" key="3">
    <source>
        <dbReference type="Proteomes" id="UP000307562"/>
    </source>
</evidence>
<protein>
    <submittedName>
        <fullName evidence="2">Uncharacterized protein</fullName>
    </submittedName>
</protein>
<keyword evidence="3" id="KW-1185">Reference proteome</keyword>
<dbReference type="EMBL" id="CP040639">
    <property type="protein sequence ID" value="QCW05231.1"/>
    <property type="molecule type" value="Genomic_DNA"/>
</dbReference>
<dbReference type="RefSeq" id="WP_138655688.1">
    <property type="nucleotide sequence ID" value="NZ_CP040639.1"/>
</dbReference>
<geneLocation type="plasmid" evidence="3">
    <name>pnpa70</name>
</geneLocation>
<gene>
    <name evidence="2" type="ORF">FGF80_18455</name>
</gene>
<reference evidence="3" key="1">
    <citation type="submission" date="2019-05" db="EMBL/GenBank/DDBJ databases">
        <title>Complete Genome Sequence and Methylation Pattern of the Halophilic Archaeon Natrinema pallidum BOL6-1.</title>
        <authorList>
            <person name="DasSarma P."/>
            <person name="DasSarma B.P."/>
            <person name="DasSarma S.L."/>
            <person name="Martinez F.L."/>
            <person name="Guzman D."/>
            <person name="Roberts R.J."/>
            <person name="DasSarma S."/>
        </authorList>
    </citation>
    <scope>NUCLEOTIDE SEQUENCE [LARGE SCALE GENOMIC DNA]</scope>
    <source>
        <strain evidence="3">BOL6-1</strain>
        <plasmid evidence="3">pnpa70</plasmid>
    </source>
</reference>
<name>A0A4P9TJQ2_9EURY</name>
<evidence type="ECO:0000256" key="1">
    <source>
        <dbReference type="SAM" id="Phobius"/>
    </source>
</evidence>
<proteinExistence type="predicted"/>
<keyword evidence="1" id="KW-0472">Membrane</keyword>
<keyword evidence="1" id="KW-0812">Transmembrane</keyword>
<dbReference type="KEGG" id="npl:FGF80_18455"/>
<dbReference type="Proteomes" id="UP000307562">
    <property type="component" value="Plasmid pNPA70"/>
</dbReference>
<keyword evidence="1" id="KW-1133">Transmembrane helix</keyword>
<organism evidence="2 3">
    <name type="scientific">Natrinema pallidum</name>
    <dbReference type="NCBI Taxonomy" id="69527"/>
    <lineage>
        <taxon>Archaea</taxon>
        <taxon>Methanobacteriati</taxon>
        <taxon>Methanobacteriota</taxon>
        <taxon>Stenosarchaea group</taxon>
        <taxon>Halobacteria</taxon>
        <taxon>Halobacteriales</taxon>
        <taxon>Natrialbaceae</taxon>
        <taxon>Natrinema</taxon>
    </lineage>
</organism>
<dbReference type="AlphaFoldDB" id="A0A4P9TJQ2"/>
<evidence type="ECO:0000313" key="2">
    <source>
        <dbReference type="EMBL" id="QCW05231.1"/>
    </source>
</evidence>